<dbReference type="AlphaFoldDB" id="A0A9P4HAT6"/>
<keyword evidence="2" id="KW-1133">Transmembrane helix</keyword>
<evidence type="ECO:0000256" key="1">
    <source>
        <dbReference type="SAM" id="MobiDB-lite"/>
    </source>
</evidence>
<dbReference type="PANTHER" id="PTHR37577">
    <property type="entry name" value="INTEGRAL MEMBRANE PROTEIN"/>
    <property type="match status" value="1"/>
</dbReference>
<dbReference type="PANTHER" id="PTHR37577:SF1">
    <property type="entry name" value="INTEGRAL MEMBRANE PROTEIN"/>
    <property type="match status" value="1"/>
</dbReference>
<protein>
    <submittedName>
        <fullName evidence="3">Uncharacterized protein</fullName>
    </submittedName>
</protein>
<reference evidence="3" key="1">
    <citation type="journal article" date="2020" name="Stud. Mycol.">
        <title>101 Dothideomycetes genomes: a test case for predicting lifestyles and emergence of pathogens.</title>
        <authorList>
            <person name="Haridas S."/>
            <person name="Albert R."/>
            <person name="Binder M."/>
            <person name="Bloem J."/>
            <person name="Labutti K."/>
            <person name="Salamov A."/>
            <person name="Andreopoulos B."/>
            <person name="Baker S."/>
            <person name="Barry K."/>
            <person name="Bills G."/>
            <person name="Bluhm B."/>
            <person name="Cannon C."/>
            <person name="Castanera R."/>
            <person name="Culley D."/>
            <person name="Daum C."/>
            <person name="Ezra D."/>
            <person name="Gonzalez J."/>
            <person name="Henrissat B."/>
            <person name="Kuo A."/>
            <person name="Liang C."/>
            <person name="Lipzen A."/>
            <person name="Lutzoni F."/>
            <person name="Magnuson J."/>
            <person name="Mondo S."/>
            <person name="Nolan M."/>
            <person name="Ohm R."/>
            <person name="Pangilinan J."/>
            <person name="Park H.-J."/>
            <person name="Ramirez L."/>
            <person name="Alfaro M."/>
            <person name="Sun H."/>
            <person name="Tritt A."/>
            <person name="Yoshinaga Y."/>
            <person name="Zwiers L.-H."/>
            <person name="Turgeon B."/>
            <person name="Goodwin S."/>
            <person name="Spatafora J."/>
            <person name="Crous P."/>
            <person name="Grigoriev I."/>
        </authorList>
    </citation>
    <scope>NUCLEOTIDE SEQUENCE</scope>
    <source>
        <strain evidence="3">CBS 110217</strain>
    </source>
</reference>
<dbReference type="InterPro" id="IPR053018">
    <property type="entry name" value="Elsinochrome_Biosynth-Asso"/>
</dbReference>
<dbReference type="EMBL" id="ML978180">
    <property type="protein sequence ID" value="KAF2031541.1"/>
    <property type="molecule type" value="Genomic_DNA"/>
</dbReference>
<comment type="caution">
    <text evidence="3">The sequence shown here is derived from an EMBL/GenBank/DDBJ whole genome shotgun (WGS) entry which is preliminary data.</text>
</comment>
<evidence type="ECO:0000313" key="3">
    <source>
        <dbReference type="EMBL" id="KAF2031541.1"/>
    </source>
</evidence>
<keyword evidence="2" id="KW-0812">Transmembrane</keyword>
<accession>A0A9P4HAT6</accession>
<feature type="region of interest" description="Disordered" evidence="1">
    <location>
        <begin position="178"/>
        <end position="203"/>
    </location>
</feature>
<feature type="transmembrane region" description="Helical" evidence="2">
    <location>
        <begin position="205"/>
        <end position="227"/>
    </location>
</feature>
<keyword evidence="2" id="KW-0472">Membrane</keyword>
<evidence type="ECO:0000256" key="2">
    <source>
        <dbReference type="SAM" id="Phobius"/>
    </source>
</evidence>
<feature type="transmembrane region" description="Helical" evidence="2">
    <location>
        <begin position="125"/>
        <end position="149"/>
    </location>
</feature>
<feature type="transmembrane region" description="Helical" evidence="2">
    <location>
        <begin position="48"/>
        <end position="74"/>
    </location>
</feature>
<sequence>MECGSQQLLCSDDTSALFCLNVPNIETFDCRLIWGNCDCPQPQANPDIAGIGVMVAFLFSALLAWLTTVGHIILESRHKAKRKNPIDEVWTKYICLPVQKKVVSDADVWSECFYRVTFTLSDQQLVTGITILTAGLKLYAGGTITAYHFSIVWDLAFFSSNAHLLSLLALWTSFGSVRKQQPSGGQDVFGDSTSGRKEREKEDEWGFGQIVPLFLLMLPLMTFIGTYHEMMEENSREVLEIDMQDRHEVNS</sequence>
<feature type="compositionally biased region" description="Basic and acidic residues" evidence="1">
    <location>
        <begin position="194"/>
        <end position="203"/>
    </location>
</feature>
<dbReference type="Proteomes" id="UP000799777">
    <property type="component" value="Unassembled WGS sequence"/>
</dbReference>
<proteinExistence type="predicted"/>
<gene>
    <name evidence="3" type="ORF">EK21DRAFT_110911</name>
</gene>
<keyword evidence="4" id="KW-1185">Reference proteome</keyword>
<dbReference type="OrthoDB" id="5427664at2759"/>
<evidence type="ECO:0000313" key="4">
    <source>
        <dbReference type="Proteomes" id="UP000799777"/>
    </source>
</evidence>
<name>A0A9P4HAT6_9PLEO</name>
<organism evidence="3 4">
    <name type="scientific">Setomelanomma holmii</name>
    <dbReference type="NCBI Taxonomy" id="210430"/>
    <lineage>
        <taxon>Eukaryota</taxon>
        <taxon>Fungi</taxon>
        <taxon>Dikarya</taxon>
        <taxon>Ascomycota</taxon>
        <taxon>Pezizomycotina</taxon>
        <taxon>Dothideomycetes</taxon>
        <taxon>Pleosporomycetidae</taxon>
        <taxon>Pleosporales</taxon>
        <taxon>Pleosporineae</taxon>
        <taxon>Phaeosphaeriaceae</taxon>
        <taxon>Setomelanomma</taxon>
    </lineage>
</organism>